<dbReference type="SUPFAM" id="SSF52777">
    <property type="entry name" value="CoA-dependent acyltransferases"/>
    <property type="match status" value="10"/>
</dbReference>
<dbReference type="NCBIfam" id="TIGR01733">
    <property type="entry name" value="AA-adenyl-dom"/>
    <property type="match status" value="4"/>
</dbReference>
<dbReference type="Pfam" id="PF13193">
    <property type="entry name" value="AMP-binding_C"/>
    <property type="match status" value="4"/>
</dbReference>
<dbReference type="InterPro" id="IPR025110">
    <property type="entry name" value="AMP-bd_C"/>
</dbReference>
<gene>
    <name evidence="5" type="ORF">BJ987_005403</name>
</gene>
<dbReference type="PANTHER" id="PTHR45527:SF1">
    <property type="entry name" value="FATTY ACID SYNTHASE"/>
    <property type="match status" value="1"/>
</dbReference>
<dbReference type="InterPro" id="IPR020845">
    <property type="entry name" value="AMP-binding_CS"/>
</dbReference>
<dbReference type="PROSITE" id="PS50075">
    <property type="entry name" value="CARRIER"/>
    <property type="match status" value="4"/>
</dbReference>
<reference evidence="5 6" key="1">
    <citation type="submission" date="2021-03" db="EMBL/GenBank/DDBJ databases">
        <title>Sequencing the genomes of 1000 actinobacteria strains.</title>
        <authorList>
            <person name="Klenk H.-P."/>
        </authorList>
    </citation>
    <scope>NUCLEOTIDE SEQUENCE [LARGE SCALE GENOMIC DNA]</scope>
    <source>
        <strain evidence="5 6">DSM 45516</strain>
    </source>
</reference>
<feature type="domain" description="Carrier" evidence="4">
    <location>
        <begin position="4141"/>
        <end position="4216"/>
    </location>
</feature>
<dbReference type="PROSITE" id="PS00455">
    <property type="entry name" value="AMP_BINDING"/>
    <property type="match status" value="4"/>
</dbReference>
<dbReference type="CDD" id="cd19543">
    <property type="entry name" value="DCL_NRPS"/>
    <property type="match status" value="1"/>
</dbReference>
<dbReference type="PROSITE" id="PS00012">
    <property type="entry name" value="PHOSPHOPANTETHEINE"/>
    <property type="match status" value="3"/>
</dbReference>
<evidence type="ECO:0000256" key="3">
    <source>
        <dbReference type="ARBA" id="ARBA00022553"/>
    </source>
</evidence>
<dbReference type="Gene3D" id="3.30.559.10">
    <property type="entry name" value="Chloramphenicol acetyltransferase-like domain"/>
    <property type="match status" value="5"/>
</dbReference>
<evidence type="ECO:0000313" key="5">
    <source>
        <dbReference type="EMBL" id="MBP2192502.1"/>
    </source>
</evidence>
<protein>
    <submittedName>
        <fullName evidence="5">Amino acid adenylation domain-containing protein</fullName>
    </submittedName>
</protein>
<dbReference type="Proteomes" id="UP001519325">
    <property type="component" value="Unassembled WGS sequence"/>
</dbReference>
<dbReference type="Gene3D" id="1.10.1200.10">
    <property type="entry name" value="ACP-like"/>
    <property type="match status" value="4"/>
</dbReference>
<sequence>MRERMPLTAAQVDVWHACQLDPAVPMNITSYVDLEGELDRKLLREAAIAAGIELGSGFVRFEEGGGRIWQVVQPRPDDELQYVDFRTAVDPEAAAWAWMRRATGQVLDVLSDRLVSMAVLRLGATRWFWFIRAHHIVMDGFGAMNLLTRTAALYSAAIAGEPREPVVSDELHALVEYDLAYRGSTRFDIDRDYWGERLAGFQEGSSLGGRTAPPGPVSGIIGADLPADSGLEAAAARLETSDSVLCIAAFAAYSAQVTGMPRVTLSLPVAARTTALLRRSAGMVANVVPLCLPVTHTATVSDLLREVRNAVSGALRHQRYRAEDIRRDLAEAGRLARGFGPWINVSPLDGELGLGAAVGQVHVLSTGAVDDLVVSIYRAAGKQRHRVVFETNPNVYSEQDAHRHHSRFLGFLRRFLTADGDDPVWAVPLTEPEETARVVNRWNATDFDVPEVLLPTLLDAQADRTPDAIAVQCDGASLTYSELAGRANQLARHLIACGVGPESLVALCMRRTLHSVVAMHAVLRAGAAWVPIDPDHPAERTEHVLRGANPIGVLTDSDERVTLPAEIDRIEVDTLDLSGYASTPVAGERRMALRGSNTAYVIYTSGSTGKPKGVAVTHAGLTNQMLWMLDTFALHSGDVWLHKTPTTFDVSLWGSFLPLLAGARMVLASSADYQNPIRLAALIAEHEVTVTDFVPSVLDVFHTVATSQQCRTLRHVFAIGEALSPHTVAAFRALSTAGLHNLYGPTEVTVSATHWAADPIVDTVPIGRQAWNTRAYVLDSRLRPVPVGVPGELYLAGVQLARGYLGRPDLTSDRFVANPFGTGDRLYRTGDLVVWREIDGAGVLEYLGRNDFQVKLRGQRIEPGEIESALLAEPSVGRIAVAVVPSDLGDRLVAYIVAAPGARPDHDELLDNLSNTLPAAMIPSLIVELDALPLNASGKLDRAALPKPVFTRPEFRAPATPGEATIAEVFTEVTGFDRIGRDDDFFALGGDSIQAIRAVARAAERGVRLTPRALFEHRTVERLAQFTSGLDEPAAHIASLPALEPSDAAELGRRYPDMVEVWPLTPMQSGMLFHARLAESDAYLMRFALDLDGQVDADRLRTAAQRILDRHANLRVAFTEDRTGTPVQVVLDHVQVPWQVIDLDSEGDFDPLVSADPAAHFDMRTAPLLRFTLLRSNGRHRLLVTGHHILIDGWSLPLLARELLALYAFDSDTPALPPARSYDGYLAWIASQDAAAAEGAWRTALAGFTEPTPLTRPSTGTGVGNGNGDDAVGTGHEAASGAGVLAEGTSCGVGEVGFELTDTDTERLRSAALRAEVTVNTVVQAAWGLLIGRTVDRDDIVFGATVSGRPAQLAGVEDMVGSFINTIPVRVRLAAADTVAGLLRRLQAEQAALLEHHHLGLSKIQRIADVETLFDSLLVFEAVPADVALRTTAPGGLQVTGVRAVTDTHYPLTVLVGLGSRLRVSIRYRRELVDEPVATALAERLSMLIGRLTADPQADPANIDALVETERVALTARNATEVPELLDDSTLLTLFDVQLARSGDAPAVIHGSATLSYAELDARSRWLARVLVAQGVRAETPVAVAMRRGVDLVVALYAVLRAGGAAVPIDPSDPAERIGHVLSSTTPVCVLTTAADGFTTSWDIPVLRADVIESDRSESLPLVRADNAAYVIHTSGSTGRPKGVVLTHRQLVHQFRWAQRTYPLGPGDRVLHKTPITFDISAWELLWPLQTGAAVVIADPDGHRDPRYLAQTIDHFGINTVHFVPSMLEAFLETATGSGLKSLRWVFAAGEALTTGTATRFAAALPHAKLVNWYGPAEATVVTASVAQNLSGATIPIGTPVANTRMHVLDRRLRPVPVGAAGELYLEGVQLARGYFGASGLTAQRFVAHTGGARLYRTGDVVRWTLGGDGRPAVLEYLGRTDFQIKLRGQRIEPGEIEAVLRAHDDVSRAAATVVHGDLGDRLVAHVVRRPGATVDERALQAHVRKALPSYMVPSAVVFLEAMPLNASGKLDRRALPHPELGARAYRAPATPLERAVAAVFTEVLGCERVGADDDFFELGGNSLIATRVAARLESALAKRVSVRLVFDAPTVSALATALAGAADRPAVVAHDRPQRLPLSHAQQRMWLLNQFDTGSAAYNIPVALRLRGALDIPALRLAVADVIARHEVLRTVYPQPEGPTAEPVQRVLDPHEVSVDLSPLSIGPDQVRDELRRAGAAGFDVTAQPPLRTRLLHVGGDEYILVLVAHHIGMDGWSFGPLSRDLMRAYAARGSGHEPHWTPLPLQYADFALRQRALLGAGDNLESPARQRLSYWRRTLAGLPDQLDLPGSRPRPASQSFDGGRVDFVIPAPTHAALLGLARGRDATLFMVLHAAFAAFLSRLSGTDDIAIGTPVAGRGAAELDDLIGMFVNTLVLRTRVRSGTGFAELLSTVRENDLQAFAHADLPFEWLVEDLDPPRSPGRHPLFQVMLTLQDFTDAAIELPGLTLELLEPEDEPAKFDLALSIREQYAANGDPAGLRAVFGFARDLFDDSTVSVFAQRFVRMLETLTERPELPVGDAVLLSRPEYERLTHTPAVSAPCGLLPDLLTRGRARGQHRLAVRYAGRSVTYGALDAYSSQLARLLIDHGVGPEKLVALALPRSYEMVAVVLAVAKTGAAYVPVDPGYPADRVRHMLTDSGAMLGITSGEFANALPDAVDWLVLNSPSTTASLAHRSPDPVSDADRLGPLSDSHVAYVIYTSGSTGLPKGVAVIHAGLGGLLEHAIDRYRLGPEHRMLHICSPSFDPSVLEWMCAFAVGATLVITPPDVIGGAELGALLRAEEVTHAILTPAVLGTLDPGGLDHLTTLSVGGEATTPQLLGSWQPGRRFLNGYGPTETTIISAFAELTAGQHVTIGTPVPGVAAYVLDERLRPVPPGATGELYLAGAGVARGYWHRPGLSTERFVANPWGTPGARMYRTGDLVRWYAVQETGNDALATTDWQLDYLGRADFQVKIRGFRIELGEIDAVLGAHEDIEFAVTLGHERDSGATVLVSYVRTKPERSPDAATLIAFAARRLPSHTVPAAVVVLAELPLTPVGKLDRNALPRPEFAASAYRPPSTPSEQLVASVFAEVLAAERVGADDDFFTLGGNSLIATQVMARLGATSGTRLPVRLLFEASTVSGLAKLVTRSAGARPRPPLIAGPRPDPIPLSPAQQRIWLLNRIDPAAATYNIPVALRLSGTLDLPALRAAVSDVVARHEVLRTRYPERDGQARQEILPATQVMIEPEPIAAQAVSRRIDELAATGFDVTAAAPLRVAVLELAADTEYVLVFVVHHISADGWSMGPLTRDFMLAYAARTAGIEPGWSPLPVQFADYARWHRELLGSLADSGSLAATQLDFWRDELAELPVESTFPADRTRPRRPSYAGSTIRFTVDASTARGLRTVAETHRSTLFMVVHTGLAILLARLSGSADVAIGAPIAGRGEAEIDGVIGMFVNTLVLRSRVDLSESVAALLLRQRDADAAAFAHADVPFEDVVEALAPQRLPARSPLFQIALAFQNLPRADVELAGVRAAVLDNPNPTEKFDLTITVDHNSAGELPLAISYARDLFDEPTVRRIGERLLRVLTSIATDSACVAGDIDLFLEGEREALLQQSSSPGVPEQDTTLVELIDAQCRAHPNSIAVRSGTATLTYAELSRHADDVAYRLAQQEIGPGALVAVALERTADVPVALLAVLRAGAAYLPIDPAYPTGRLEFVLTDAAPSCVLTTSRVRAELPVGDLPVVLVESNSGTTDLAFSSAAAHPDDLAYVIYTSGSTGTPKGVAVTNRNVVHLFANALARFEVGGEDVWTVFHSFAFDFAVWELWGALCTGGTAVIVDHMTSRSPDLFRDLLIRERVTVLSQTPSAFQQLIEADREAGPGHPLALRYVVFGGEALDSGKLSDWHTRHAADSPQLVNMYGITETTVHVTISELHGAAPQSSTIGQGLPGFGVHVLDSRLQPVPTGVTGEMYVAGPQVARGYRGRPGLTATRFLANPYGPPGSRMYRSGDLGRRRADLEYLGRADQQVQLRGFRIELGEIDAALSALGGVAEARVIPRGNRLLAYVRLTGDVDAAQLYQQIAGQLPEHMIPAAITAVPAWPLTVNGKLDIQALPDPDFTARATGRAPRTERESAIAALFAEVLELPEVGVDDDFFTLGGDSLGAVRLRSRFRDVLDADLSVQQIFEARTVAALAAAVPIHRSGLPTRAGTHHLDLVPLSFPQRRLLELNDSERRTRGPGRAYVFTLRMIEPTRPHLIRLALTDLVARHEILRTVFPGIQRILPSGSIDYATVPANDLPAAIAKDIAQPFDLRTELPLRVRFYPSGDSGALLIMLHHIAADGWSAAPLIQDFAAALRARGHGAQPEWQPLPIQYAAHAIWQHELIRHLDANPLDAQLAYWTTTLERLPKPAPALRRPPDAPHPQAAQVYIGVDEERYRRLETFANAHEASIYMVVHTAYALMLTEFGLGPDLAICAPTAGRTEPGMESAIGRFTNFLILRTDLTGAPAFPDLLAQVRRTTLAALDNQDLPFEFLTDHLGIRPHLRLRLAFQNIPTADLERSGLPAHWDPVPTTTPADFDISLVLSEVPSPTGRPQSLWGVLEYASDLIDVVTAEKMKARFEEILFEHLEFDN</sequence>
<organism evidence="5 6">
    <name type="scientific">Nocardia goodfellowii</name>
    <dbReference type="NCBI Taxonomy" id="882446"/>
    <lineage>
        <taxon>Bacteria</taxon>
        <taxon>Bacillati</taxon>
        <taxon>Actinomycetota</taxon>
        <taxon>Actinomycetes</taxon>
        <taxon>Mycobacteriales</taxon>
        <taxon>Nocardiaceae</taxon>
        <taxon>Nocardia</taxon>
    </lineage>
</organism>
<dbReference type="Gene3D" id="2.30.38.10">
    <property type="entry name" value="Luciferase, Domain 3"/>
    <property type="match status" value="2"/>
</dbReference>
<feature type="domain" description="Carrier" evidence="4">
    <location>
        <begin position="3093"/>
        <end position="3168"/>
    </location>
</feature>
<dbReference type="SMART" id="SM00823">
    <property type="entry name" value="PKS_PP"/>
    <property type="match status" value="4"/>
</dbReference>
<evidence type="ECO:0000256" key="2">
    <source>
        <dbReference type="ARBA" id="ARBA00022450"/>
    </source>
</evidence>
<keyword evidence="6" id="KW-1185">Reference proteome</keyword>
<dbReference type="InterPro" id="IPR001242">
    <property type="entry name" value="Condensation_dom"/>
</dbReference>
<dbReference type="CDD" id="cd17646">
    <property type="entry name" value="A_NRPS_AB3403-like"/>
    <property type="match status" value="1"/>
</dbReference>
<dbReference type="Pfam" id="PF00550">
    <property type="entry name" value="PP-binding"/>
    <property type="match status" value="4"/>
</dbReference>
<dbReference type="Gene3D" id="3.30.300.30">
    <property type="match status" value="4"/>
</dbReference>
<keyword evidence="2" id="KW-0596">Phosphopantetheine</keyword>
<proteinExistence type="predicted"/>
<dbReference type="InterPro" id="IPR036736">
    <property type="entry name" value="ACP-like_sf"/>
</dbReference>
<dbReference type="Pfam" id="PF00501">
    <property type="entry name" value="AMP-binding"/>
    <property type="match status" value="4"/>
</dbReference>
<dbReference type="Gene3D" id="3.40.50.980">
    <property type="match status" value="4"/>
</dbReference>
<dbReference type="InterPro" id="IPR000873">
    <property type="entry name" value="AMP-dep_synth/lig_dom"/>
</dbReference>
<dbReference type="RefSeq" id="WP_209895378.1">
    <property type="nucleotide sequence ID" value="NZ_JAGGMR010000001.1"/>
</dbReference>
<comment type="caution">
    <text evidence="5">The sequence shown here is derived from an EMBL/GenBank/DDBJ whole genome shotgun (WGS) entry which is preliminary data.</text>
</comment>
<dbReference type="InterPro" id="IPR023213">
    <property type="entry name" value="CAT-like_dom_sf"/>
</dbReference>
<dbReference type="CDD" id="cd05930">
    <property type="entry name" value="A_NRPS"/>
    <property type="match status" value="1"/>
</dbReference>
<dbReference type="InterPro" id="IPR042099">
    <property type="entry name" value="ANL_N_sf"/>
</dbReference>
<evidence type="ECO:0000313" key="6">
    <source>
        <dbReference type="Proteomes" id="UP001519325"/>
    </source>
</evidence>
<dbReference type="InterPro" id="IPR009081">
    <property type="entry name" value="PP-bd_ACP"/>
</dbReference>
<dbReference type="SUPFAM" id="SSF47336">
    <property type="entry name" value="ACP-like"/>
    <property type="match status" value="4"/>
</dbReference>
<dbReference type="InterPro" id="IPR045851">
    <property type="entry name" value="AMP-bd_C_sf"/>
</dbReference>
<evidence type="ECO:0000256" key="1">
    <source>
        <dbReference type="ARBA" id="ARBA00001957"/>
    </source>
</evidence>
<name>A0ABS4QLB6_9NOCA</name>
<keyword evidence="3" id="KW-0597">Phosphoprotein</keyword>
<dbReference type="InterPro" id="IPR006162">
    <property type="entry name" value="Ppantetheine_attach_site"/>
</dbReference>
<feature type="domain" description="Carrier" evidence="4">
    <location>
        <begin position="957"/>
        <end position="1031"/>
    </location>
</feature>
<dbReference type="Gene3D" id="3.40.50.12780">
    <property type="entry name" value="N-terminal domain of ligase-like"/>
    <property type="match status" value="2"/>
</dbReference>
<feature type="domain" description="Carrier" evidence="4">
    <location>
        <begin position="2028"/>
        <end position="2103"/>
    </location>
</feature>
<dbReference type="SUPFAM" id="SSF56801">
    <property type="entry name" value="Acetyl-CoA synthetase-like"/>
    <property type="match status" value="4"/>
</dbReference>
<dbReference type="Pfam" id="PF00668">
    <property type="entry name" value="Condensation"/>
    <property type="match status" value="5"/>
</dbReference>
<evidence type="ECO:0000259" key="4">
    <source>
        <dbReference type="PROSITE" id="PS50075"/>
    </source>
</evidence>
<dbReference type="NCBIfam" id="NF003417">
    <property type="entry name" value="PRK04813.1"/>
    <property type="match status" value="4"/>
</dbReference>
<dbReference type="InterPro" id="IPR010071">
    <property type="entry name" value="AA_adenyl_dom"/>
</dbReference>
<dbReference type="EMBL" id="JAGGMR010000001">
    <property type="protein sequence ID" value="MBP2192502.1"/>
    <property type="molecule type" value="Genomic_DNA"/>
</dbReference>
<comment type="cofactor">
    <cofactor evidence="1">
        <name>pantetheine 4'-phosphate</name>
        <dbReference type="ChEBI" id="CHEBI:47942"/>
    </cofactor>
</comment>
<accession>A0ABS4QLB6</accession>
<dbReference type="Gene3D" id="3.30.559.30">
    <property type="entry name" value="Nonribosomal peptide synthetase, condensation domain"/>
    <property type="match status" value="5"/>
</dbReference>
<dbReference type="CDD" id="cd19540">
    <property type="entry name" value="LCL_NRPS-like"/>
    <property type="match status" value="2"/>
</dbReference>
<dbReference type="CDD" id="cd17643">
    <property type="entry name" value="A_NRPS_Cytc1-like"/>
    <property type="match status" value="1"/>
</dbReference>
<dbReference type="PANTHER" id="PTHR45527">
    <property type="entry name" value="NONRIBOSOMAL PEPTIDE SYNTHETASE"/>
    <property type="match status" value="1"/>
</dbReference>
<dbReference type="InterPro" id="IPR020806">
    <property type="entry name" value="PKS_PP-bd"/>
</dbReference>